<dbReference type="VEuPathDB" id="CryptoDB:Cvel_2115"/>
<keyword evidence="1" id="KW-0732">Signal</keyword>
<feature type="chain" id="PRO_5005192402" evidence="1">
    <location>
        <begin position="17"/>
        <end position="220"/>
    </location>
</feature>
<feature type="signal peptide" evidence="1">
    <location>
        <begin position="1"/>
        <end position="16"/>
    </location>
</feature>
<dbReference type="PhylomeDB" id="A0A0G4IAC2"/>
<gene>
    <name evidence="2" type="ORF">Cvel_2115</name>
</gene>
<evidence type="ECO:0000256" key="1">
    <source>
        <dbReference type="SAM" id="SignalP"/>
    </source>
</evidence>
<accession>A0A0G4IAC2</accession>
<dbReference type="EMBL" id="CDMZ01005754">
    <property type="protein sequence ID" value="CEM54094.1"/>
    <property type="molecule type" value="Genomic_DNA"/>
</dbReference>
<organism evidence="2">
    <name type="scientific">Chromera velia CCMP2878</name>
    <dbReference type="NCBI Taxonomy" id="1169474"/>
    <lineage>
        <taxon>Eukaryota</taxon>
        <taxon>Sar</taxon>
        <taxon>Alveolata</taxon>
        <taxon>Colpodellida</taxon>
        <taxon>Chromeraceae</taxon>
        <taxon>Chromera</taxon>
    </lineage>
</organism>
<protein>
    <submittedName>
        <fullName evidence="2">Uncharacterized protein</fullName>
    </submittedName>
</protein>
<dbReference type="AlphaFoldDB" id="A0A0G4IAC2"/>
<name>A0A0G4IAC2_9ALVE</name>
<evidence type="ECO:0000313" key="2">
    <source>
        <dbReference type="EMBL" id="CEM54094.1"/>
    </source>
</evidence>
<sequence>MLKALLAFGLVALGAAQETADIPRCLNLTEGTNRYLMLGKVGRSVAGWSSMGFGNYTFDFAVPGVCPVASDVINGQVMSVWLENVDHPWFWDKVVETDPAECETMSTDIDASRFTIDQILMGMLVHVRNESTTFACWETARPNGTLAAYMSLEFDDGREDMTAVIWNLTELNPAQAAQVTAAAEAQEAAANANANPEATESETVAAAAPAGGVRRRLFGP</sequence>
<proteinExistence type="predicted"/>
<reference evidence="2" key="1">
    <citation type="submission" date="2014-11" db="EMBL/GenBank/DDBJ databases">
        <authorList>
            <person name="Otto D Thomas"/>
            <person name="Naeem Raeece"/>
        </authorList>
    </citation>
    <scope>NUCLEOTIDE SEQUENCE</scope>
</reference>
<feature type="non-terminal residue" evidence="2">
    <location>
        <position position="220"/>
    </location>
</feature>